<dbReference type="STRING" id="426428.A0A0D2Y6X1"/>
<name>A0A0D2Y6X1_FUSOF</name>
<reference evidence="3" key="1">
    <citation type="journal article" date="2012" name="Mol. Plant Microbe Interact.">
        <title>A highly conserved effector in Fusarium oxysporum is required for full virulence on Arabidopsis.</title>
        <authorList>
            <person name="Thatcher L.F."/>
            <person name="Gardiner D.M."/>
            <person name="Kazan K."/>
            <person name="Manners J."/>
        </authorList>
    </citation>
    <scope>NUCLEOTIDE SEQUENCE [LARGE SCALE GENOMIC DNA]</scope>
    <source>
        <strain evidence="3">Fo5176</strain>
    </source>
</reference>
<proteinExistence type="predicted"/>
<feature type="region of interest" description="Disordered" evidence="1">
    <location>
        <begin position="92"/>
        <end position="118"/>
    </location>
</feature>
<evidence type="ECO:0000256" key="1">
    <source>
        <dbReference type="SAM" id="MobiDB-lite"/>
    </source>
</evidence>
<evidence type="ECO:0000313" key="3">
    <source>
        <dbReference type="Proteomes" id="UP000002489"/>
    </source>
</evidence>
<dbReference type="AlphaFoldDB" id="A0A0D2Y6X1"/>
<reference evidence="2" key="2">
    <citation type="submission" date="2025-08" db="UniProtKB">
        <authorList>
            <consortium name="EnsemblFungi"/>
        </authorList>
    </citation>
    <scope>IDENTIFICATION</scope>
    <source>
        <strain evidence="2">4287 / CBS 123668 / FGSC 9935 / NRRL 34936</strain>
    </source>
</reference>
<dbReference type="EnsemblFungi" id="FOXG_12031T0">
    <property type="protein sequence ID" value="FOXG_12031P0"/>
    <property type="gene ID" value="FOXG_12031"/>
</dbReference>
<protein>
    <submittedName>
        <fullName evidence="2">Uncharacterized protein</fullName>
    </submittedName>
</protein>
<organism evidence="2 3">
    <name type="scientific">Fusarium oxysporum (strain Fo5176)</name>
    <name type="common">Fusarium vascular wilt</name>
    <dbReference type="NCBI Taxonomy" id="660025"/>
    <lineage>
        <taxon>Eukaryota</taxon>
        <taxon>Fungi</taxon>
        <taxon>Dikarya</taxon>
        <taxon>Ascomycota</taxon>
        <taxon>Pezizomycotina</taxon>
        <taxon>Sordariomycetes</taxon>
        <taxon>Hypocreomycetidae</taxon>
        <taxon>Hypocreales</taxon>
        <taxon>Nectriaceae</taxon>
        <taxon>Fusarium</taxon>
        <taxon>Fusarium oxysporum species complex</taxon>
    </lineage>
</organism>
<accession>A0A0D2Y6X1</accession>
<sequence length="118" mass="13609">MFDRPFWYQLTYSPVAVDQTNLRCDVYINNPKGPFKLNGAAMVFLEREIQQRLLAFENQYKQLITSRDEAIGNSDQAKIADAVEMHRRQEADRGFEIKPTALKQQNGDAKLSKADRSK</sequence>
<evidence type="ECO:0000313" key="2">
    <source>
        <dbReference type="EnsemblFungi" id="FOXG_12031P0"/>
    </source>
</evidence>
<dbReference type="Proteomes" id="UP000002489">
    <property type="component" value="Unassembled WGS sequence"/>
</dbReference>